<dbReference type="PANTHER" id="PTHR30349:SF81">
    <property type="entry name" value="TYROSINE RECOMBINASE XERC"/>
    <property type="match status" value="1"/>
</dbReference>
<dbReference type="InterPro" id="IPR010998">
    <property type="entry name" value="Integrase_recombinase_N"/>
</dbReference>
<dbReference type="GO" id="GO:0003677">
    <property type="term" value="F:DNA binding"/>
    <property type="evidence" value="ECO:0007669"/>
    <property type="project" value="UniProtKB-KW"/>
</dbReference>
<dbReference type="InterPro" id="IPR050090">
    <property type="entry name" value="Tyrosine_recombinase_XerCD"/>
</dbReference>
<gene>
    <name evidence="5" type="ORF">SAMN05421806_11611</name>
</gene>
<evidence type="ECO:0000256" key="2">
    <source>
        <dbReference type="ARBA" id="ARBA00023172"/>
    </source>
</evidence>
<reference evidence="5 6" key="1">
    <citation type="submission" date="2016-10" db="EMBL/GenBank/DDBJ databases">
        <authorList>
            <person name="de Groot N.N."/>
        </authorList>
    </citation>
    <scope>NUCLEOTIDE SEQUENCE [LARGE SCALE GENOMIC DNA]</scope>
    <source>
        <strain evidence="5 6">CGMCC 4.5727</strain>
    </source>
</reference>
<dbReference type="Gene3D" id="1.10.150.130">
    <property type="match status" value="1"/>
</dbReference>
<evidence type="ECO:0000313" key="6">
    <source>
        <dbReference type="Proteomes" id="UP000199155"/>
    </source>
</evidence>
<dbReference type="PANTHER" id="PTHR30349">
    <property type="entry name" value="PHAGE INTEGRASE-RELATED"/>
    <property type="match status" value="1"/>
</dbReference>
<organism evidence="5 6">
    <name type="scientific">Streptomyces indicus</name>
    <dbReference type="NCBI Taxonomy" id="417292"/>
    <lineage>
        <taxon>Bacteria</taxon>
        <taxon>Bacillati</taxon>
        <taxon>Actinomycetota</taxon>
        <taxon>Actinomycetes</taxon>
        <taxon>Kitasatosporales</taxon>
        <taxon>Streptomycetaceae</taxon>
        <taxon>Streptomyces</taxon>
    </lineage>
</organism>
<dbReference type="InterPro" id="IPR002104">
    <property type="entry name" value="Integrase_catalytic"/>
</dbReference>
<evidence type="ECO:0000259" key="4">
    <source>
        <dbReference type="PROSITE" id="PS51898"/>
    </source>
</evidence>
<feature type="region of interest" description="Disordered" evidence="3">
    <location>
        <begin position="110"/>
        <end position="143"/>
    </location>
</feature>
<name>A0A1G9GII0_9ACTN</name>
<keyword evidence="6" id="KW-1185">Reference proteome</keyword>
<keyword evidence="2" id="KW-0233">DNA recombination</keyword>
<dbReference type="AlphaFoldDB" id="A0A1G9GII0"/>
<dbReference type="PROSITE" id="PS51898">
    <property type="entry name" value="TYR_RECOMBINASE"/>
    <property type="match status" value="1"/>
</dbReference>
<feature type="domain" description="Tyr recombinase" evidence="4">
    <location>
        <begin position="214"/>
        <end position="394"/>
    </location>
</feature>
<keyword evidence="1" id="KW-0238">DNA-binding</keyword>
<evidence type="ECO:0000313" key="5">
    <source>
        <dbReference type="EMBL" id="SDL00315.1"/>
    </source>
</evidence>
<protein>
    <submittedName>
        <fullName evidence="5">Phage integrase family protein</fullName>
    </submittedName>
</protein>
<dbReference type="STRING" id="417292.SAMN05421806_11611"/>
<sequence length="430" mass="49596">MPDERRPRRDLTRFVLPEIGQLVETGDRWEPVQLRDPLGRQVEPATEYFKELMAADCSPLTPRSYGMDLLRWWRYLWAFEIAWDRATREDARDFTLWMKLADKPVRVHWRHRGKNPDETPVPPVSARPAPGTPNPVTGKPTIGTKYAPATRAHFETVLRMFYDFHLELGTGSLLVNPFPLHRARRSAWTNAHHNPERGFWKQHTGLYRPKIPKRIPRRIPDEKYTEVFAGLRSHRDRALLAFWVATGARAEELLTATQGRADVGQQTVGVIRKGTRNYQDLPATPDAFVWLRLYQEEAWRKGVPRGRSQALWWTLRRPWRPLEYDAARMMFTRANGLLGANWTLHDLRHTATSLMLDDPNLAPVYVQKILGHKYLSTLDIYNRPTTDDVIAAGLAHHARQERMRSNPPPAPPAPAYNAESLNILFGGPDQ</sequence>
<dbReference type="InterPro" id="IPR011010">
    <property type="entry name" value="DNA_brk_join_enz"/>
</dbReference>
<dbReference type="GO" id="GO:0006310">
    <property type="term" value="P:DNA recombination"/>
    <property type="evidence" value="ECO:0007669"/>
    <property type="project" value="UniProtKB-KW"/>
</dbReference>
<dbReference type="Pfam" id="PF00589">
    <property type="entry name" value="Phage_integrase"/>
    <property type="match status" value="1"/>
</dbReference>
<dbReference type="Proteomes" id="UP000199155">
    <property type="component" value="Unassembled WGS sequence"/>
</dbReference>
<evidence type="ECO:0000256" key="3">
    <source>
        <dbReference type="SAM" id="MobiDB-lite"/>
    </source>
</evidence>
<accession>A0A1G9GII0</accession>
<dbReference type="EMBL" id="FNFF01000016">
    <property type="protein sequence ID" value="SDL00315.1"/>
    <property type="molecule type" value="Genomic_DNA"/>
</dbReference>
<evidence type="ECO:0000256" key="1">
    <source>
        <dbReference type="ARBA" id="ARBA00023125"/>
    </source>
</evidence>
<dbReference type="Gene3D" id="1.10.443.10">
    <property type="entry name" value="Intergrase catalytic core"/>
    <property type="match status" value="1"/>
</dbReference>
<feature type="region of interest" description="Disordered" evidence="3">
    <location>
        <begin position="397"/>
        <end position="421"/>
    </location>
</feature>
<dbReference type="SUPFAM" id="SSF56349">
    <property type="entry name" value="DNA breaking-rejoining enzymes"/>
    <property type="match status" value="1"/>
</dbReference>
<feature type="compositionally biased region" description="Pro residues" evidence="3">
    <location>
        <begin position="119"/>
        <end position="133"/>
    </location>
</feature>
<dbReference type="GO" id="GO:0015074">
    <property type="term" value="P:DNA integration"/>
    <property type="evidence" value="ECO:0007669"/>
    <property type="project" value="InterPro"/>
</dbReference>
<dbReference type="InterPro" id="IPR013762">
    <property type="entry name" value="Integrase-like_cat_sf"/>
</dbReference>
<dbReference type="RefSeq" id="WP_245769611.1">
    <property type="nucleotide sequence ID" value="NZ_FNFF01000016.1"/>
</dbReference>
<dbReference type="CDD" id="cd00397">
    <property type="entry name" value="DNA_BRE_C"/>
    <property type="match status" value="1"/>
</dbReference>
<proteinExistence type="predicted"/>